<feature type="domain" description="HAMP" evidence="10">
    <location>
        <begin position="292"/>
        <end position="345"/>
    </location>
</feature>
<dbReference type="PROSITE" id="PS50885">
    <property type="entry name" value="HAMP"/>
    <property type="match status" value="1"/>
</dbReference>
<dbReference type="Gene3D" id="1.10.287.950">
    <property type="entry name" value="Methyl-accepting chemotaxis protein"/>
    <property type="match status" value="1"/>
</dbReference>
<evidence type="ECO:0000259" key="10">
    <source>
        <dbReference type="PROSITE" id="PS50885"/>
    </source>
</evidence>
<evidence type="ECO:0000259" key="9">
    <source>
        <dbReference type="PROSITE" id="PS50111"/>
    </source>
</evidence>
<dbReference type="InterPro" id="IPR004089">
    <property type="entry name" value="MCPsignal_dom"/>
</dbReference>
<dbReference type="SMART" id="SM01358">
    <property type="entry name" value="HBM"/>
    <property type="match status" value="1"/>
</dbReference>
<name>A0ABQ2RG34_9GAMM</name>
<comment type="similarity">
    <text evidence="6">Belongs to the methyl-accepting chemotaxis (MCP) protein family.</text>
</comment>
<keyword evidence="4 8" id="KW-0472">Membrane</keyword>
<dbReference type="EMBL" id="BMQX01000019">
    <property type="protein sequence ID" value="GGQ24897.1"/>
    <property type="molecule type" value="Genomic_DNA"/>
</dbReference>
<dbReference type="SUPFAM" id="SSF58104">
    <property type="entry name" value="Methyl-accepting chemotaxis protein (MCP) signaling domain"/>
    <property type="match status" value="1"/>
</dbReference>
<reference evidence="12" key="1">
    <citation type="journal article" date="2019" name="Int. J. Syst. Evol. Microbiol.">
        <title>The Global Catalogue of Microorganisms (GCM) 10K type strain sequencing project: providing services to taxonomists for standard genome sequencing and annotation.</title>
        <authorList>
            <consortium name="The Broad Institute Genomics Platform"/>
            <consortium name="The Broad Institute Genome Sequencing Center for Infectious Disease"/>
            <person name="Wu L."/>
            <person name="Ma J."/>
        </authorList>
    </citation>
    <scope>NUCLEOTIDE SEQUENCE [LARGE SCALE GENOMIC DNA]</scope>
    <source>
        <strain evidence="12">JCM 32306</strain>
    </source>
</reference>
<dbReference type="Proteomes" id="UP000619118">
    <property type="component" value="Unassembled WGS sequence"/>
</dbReference>
<dbReference type="Pfam" id="PF00672">
    <property type="entry name" value="HAMP"/>
    <property type="match status" value="1"/>
</dbReference>
<dbReference type="PROSITE" id="PS50111">
    <property type="entry name" value="CHEMOTAXIS_TRANSDUC_2"/>
    <property type="match status" value="1"/>
</dbReference>
<accession>A0ABQ2RG34</accession>
<feature type="transmembrane region" description="Helical" evidence="8">
    <location>
        <begin position="268"/>
        <end position="291"/>
    </location>
</feature>
<keyword evidence="3 8" id="KW-1133">Transmembrane helix</keyword>
<evidence type="ECO:0000256" key="1">
    <source>
        <dbReference type="ARBA" id="ARBA00004141"/>
    </source>
</evidence>
<proteinExistence type="inferred from homology"/>
<evidence type="ECO:0000256" key="4">
    <source>
        <dbReference type="ARBA" id="ARBA00023136"/>
    </source>
</evidence>
<dbReference type="PANTHER" id="PTHR32089:SF119">
    <property type="entry name" value="METHYL-ACCEPTING CHEMOTAXIS PROTEIN CTPL"/>
    <property type="match status" value="1"/>
</dbReference>
<feature type="domain" description="Methyl-accepting transducer" evidence="9">
    <location>
        <begin position="350"/>
        <end position="586"/>
    </location>
</feature>
<dbReference type="Pfam" id="PF00015">
    <property type="entry name" value="MCPsignal"/>
    <property type="match status" value="1"/>
</dbReference>
<keyword evidence="12" id="KW-1185">Reference proteome</keyword>
<comment type="subcellular location">
    <subcellularLocation>
        <location evidence="1">Membrane</location>
        <topology evidence="1">Multi-pass membrane protein</topology>
    </subcellularLocation>
</comment>
<evidence type="ECO:0000313" key="11">
    <source>
        <dbReference type="EMBL" id="GGQ24897.1"/>
    </source>
</evidence>
<evidence type="ECO:0000313" key="12">
    <source>
        <dbReference type="Proteomes" id="UP000619118"/>
    </source>
</evidence>
<dbReference type="SMART" id="SM00283">
    <property type="entry name" value="MA"/>
    <property type="match status" value="1"/>
</dbReference>
<evidence type="ECO:0000256" key="8">
    <source>
        <dbReference type="SAM" id="Phobius"/>
    </source>
</evidence>
<evidence type="ECO:0000256" key="6">
    <source>
        <dbReference type="ARBA" id="ARBA00029447"/>
    </source>
</evidence>
<dbReference type="PANTHER" id="PTHR32089">
    <property type="entry name" value="METHYL-ACCEPTING CHEMOTAXIS PROTEIN MCPB"/>
    <property type="match status" value="1"/>
</dbReference>
<dbReference type="InterPro" id="IPR032255">
    <property type="entry name" value="HBM"/>
</dbReference>
<comment type="caution">
    <text evidence="11">The sequence shown here is derived from an EMBL/GenBank/DDBJ whole genome shotgun (WGS) entry which is preliminary data.</text>
</comment>
<evidence type="ECO:0000256" key="3">
    <source>
        <dbReference type="ARBA" id="ARBA00022989"/>
    </source>
</evidence>
<protein>
    <submittedName>
        <fullName evidence="11">Methyl-accepting chemotaxis protein</fullName>
    </submittedName>
</protein>
<dbReference type="CDD" id="cd11386">
    <property type="entry name" value="MCP_signal"/>
    <property type="match status" value="1"/>
</dbReference>
<evidence type="ECO:0000256" key="5">
    <source>
        <dbReference type="ARBA" id="ARBA00023224"/>
    </source>
</evidence>
<sequence length="622" mass="68611">MLIRSKLVLSAAISVFSVLAMFGLQNYSESVLSELSTTSNNIIDIESKVLELRTNEKDFLHRANTEYVDKFTHSMKDTLAFMADVRVALEHQNMDVTALDHFKENLNGYNKIFNEIIMLKTEIGLTHESGLYGELREAVKNVETILSNASQDSLLVSMLQLRRNEKDFMLRHDLKYVQSFEQGINRFIQQIQSSAMSLDDKSQLIDNINNYKNKFTHLVEKESLFGLSDSDSDGKMAELRDKIHQTDNDTVTLREQTLAEIARGKNQAFVIGSSLFLLITAMLIISTLYIIKSIIGPVNDITATISAIEKSKNLALRCDESGNDELARIAHHFNRMVMTFQELILQVNESVNAMNDSCHELSRNAITASEGVLRQLNETDMVATAVTEMGATIDEIAQNTELAATKASQTHDNAQAGQQGVEQTIAKINLLATQLTDSASVVSELERDSVTIGSVLDVIRGIADQTNLLALNAAIEAARAGEQGRGFAVVADEVRSLAMRTQSSTQQISTIISTLQERTRAIVELMQESQQQGRDSADQAAIAGEVLRQITNDVTNIMDMSTQIAAAIEEQSMVAAEVNKNVVVIRDIADESSQAAKENAAASEDVRIRAKALNEAVSQFKV</sequence>
<dbReference type="CDD" id="cd06225">
    <property type="entry name" value="HAMP"/>
    <property type="match status" value="1"/>
</dbReference>
<dbReference type="InterPro" id="IPR003660">
    <property type="entry name" value="HAMP_dom"/>
</dbReference>
<keyword evidence="2 8" id="KW-0812">Transmembrane</keyword>
<dbReference type="RefSeq" id="WP_160053207.1">
    <property type="nucleotide sequence ID" value="NZ_BMQX01000019.1"/>
</dbReference>
<organism evidence="11 12">
    <name type="scientific">Shewanella litoralis</name>
    <dbReference type="NCBI Taxonomy" id="2282700"/>
    <lineage>
        <taxon>Bacteria</taxon>
        <taxon>Pseudomonadati</taxon>
        <taxon>Pseudomonadota</taxon>
        <taxon>Gammaproteobacteria</taxon>
        <taxon>Alteromonadales</taxon>
        <taxon>Shewanellaceae</taxon>
        <taxon>Shewanella</taxon>
    </lineage>
</organism>
<keyword evidence="5 7" id="KW-0807">Transducer</keyword>
<evidence type="ECO:0000256" key="7">
    <source>
        <dbReference type="PROSITE-ProRule" id="PRU00284"/>
    </source>
</evidence>
<evidence type="ECO:0000256" key="2">
    <source>
        <dbReference type="ARBA" id="ARBA00022692"/>
    </source>
</evidence>
<dbReference type="SMART" id="SM00304">
    <property type="entry name" value="HAMP"/>
    <property type="match status" value="1"/>
</dbReference>
<gene>
    <name evidence="11" type="ORF">GCM10009411_26100</name>
</gene>